<protein>
    <submittedName>
        <fullName evidence="7">Response regulator receiver protein</fullName>
    </submittedName>
</protein>
<sequence length="233" mass="24930">MIKVVVAGGDEIFRVGICSVLKASGTIEVAAQTGTVERIAELVLANQPDVVVIDLTTKDQSLTRTIRSFRCELPATRVVVIAPVTTNEVAYFSLTGSVAGLLEGPVPPQELINVITAVASGDSMIISPSIAQRMTDRFLRYTRNQACHAQDRINALTPREREVLAQVAKGYGNAEIAHRLYVSEGAVKAHVSHLLTKLGCANRVQAAIIACDSGLFELEQGQSRLPSPSPIVT</sequence>
<feature type="domain" description="Response regulatory" evidence="6">
    <location>
        <begin position="3"/>
        <end position="119"/>
    </location>
</feature>
<dbReference type="InterPro" id="IPR011006">
    <property type="entry name" value="CheY-like_superfamily"/>
</dbReference>
<gene>
    <name evidence="7" type="ORF">H074_25822</name>
</gene>
<evidence type="ECO:0000256" key="1">
    <source>
        <dbReference type="ARBA" id="ARBA00023015"/>
    </source>
</evidence>
<keyword evidence="8" id="KW-1185">Reference proteome</keyword>
<dbReference type="GO" id="GO:0006355">
    <property type="term" value="P:regulation of DNA-templated transcription"/>
    <property type="evidence" value="ECO:0007669"/>
    <property type="project" value="InterPro"/>
</dbReference>
<dbReference type="Gene3D" id="3.40.50.2300">
    <property type="match status" value="1"/>
</dbReference>
<dbReference type="GO" id="GO:0003677">
    <property type="term" value="F:DNA binding"/>
    <property type="evidence" value="ECO:0007669"/>
    <property type="project" value="UniProtKB-KW"/>
</dbReference>
<dbReference type="SMART" id="SM00421">
    <property type="entry name" value="HTH_LUXR"/>
    <property type="match status" value="1"/>
</dbReference>
<keyword evidence="4" id="KW-0597">Phosphoprotein</keyword>
<keyword evidence="3" id="KW-0804">Transcription</keyword>
<dbReference type="PRINTS" id="PR00038">
    <property type="entry name" value="HTHLUXR"/>
</dbReference>
<dbReference type="GO" id="GO:0000160">
    <property type="term" value="P:phosphorelay signal transduction system"/>
    <property type="evidence" value="ECO:0007669"/>
    <property type="project" value="InterPro"/>
</dbReference>
<proteinExistence type="predicted"/>
<organism evidence="7 8">
    <name type="scientific">Amycolatopsis decaplanina DSM 44594</name>
    <dbReference type="NCBI Taxonomy" id="1284240"/>
    <lineage>
        <taxon>Bacteria</taxon>
        <taxon>Bacillati</taxon>
        <taxon>Actinomycetota</taxon>
        <taxon>Actinomycetes</taxon>
        <taxon>Pseudonocardiales</taxon>
        <taxon>Pseudonocardiaceae</taxon>
        <taxon>Amycolatopsis</taxon>
    </lineage>
</organism>
<evidence type="ECO:0000259" key="6">
    <source>
        <dbReference type="PROSITE" id="PS50110"/>
    </source>
</evidence>
<dbReference type="Proteomes" id="UP000054226">
    <property type="component" value="Unassembled WGS sequence"/>
</dbReference>
<dbReference type="OrthoDB" id="161302at2"/>
<dbReference type="SUPFAM" id="SSF46894">
    <property type="entry name" value="C-terminal effector domain of the bipartite response regulators"/>
    <property type="match status" value="1"/>
</dbReference>
<dbReference type="InterPro" id="IPR000792">
    <property type="entry name" value="Tscrpt_reg_LuxR_C"/>
</dbReference>
<dbReference type="PROSITE" id="PS50043">
    <property type="entry name" value="HTH_LUXR_2"/>
    <property type="match status" value="1"/>
</dbReference>
<dbReference type="PATRIC" id="fig|1284240.4.peg.5248"/>
<dbReference type="InterPro" id="IPR001789">
    <property type="entry name" value="Sig_transdc_resp-reg_receiver"/>
</dbReference>
<keyword evidence="2" id="KW-0238">DNA-binding</keyword>
<evidence type="ECO:0000313" key="7">
    <source>
        <dbReference type="EMBL" id="EME54991.1"/>
    </source>
</evidence>
<dbReference type="PANTHER" id="PTHR43214">
    <property type="entry name" value="TWO-COMPONENT RESPONSE REGULATOR"/>
    <property type="match status" value="1"/>
</dbReference>
<dbReference type="PANTHER" id="PTHR43214:SF24">
    <property type="entry name" value="TRANSCRIPTIONAL REGULATORY PROTEIN NARL-RELATED"/>
    <property type="match status" value="1"/>
</dbReference>
<evidence type="ECO:0000256" key="3">
    <source>
        <dbReference type="ARBA" id="ARBA00023163"/>
    </source>
</evidence>
<accession>M2X1U3</accession>
<dbReference type="PROSITE" id="PS50110">
    <property type="entry name" value="RESPONSE_REGULATORY"/>
    <property type="match status" value="1"/>
</dbReference>
<evidence type="ECO:0000256" key="2">
    <source>
        <dbReference type="ARBA" id="ARBA00023125"/>
    </source>
</evidence>
<dbReference type="InterPro" id="IPR039420">
    <property type="entry name" value="WalR-like"/>
</dbReference>
<comment type="caution">
    <text evidence="7">The sequence shown here is derived from an EMBL/GenBank/DDBJ whole genome shotgun (WGS) entry which is preliminary data.</text>
</comment>
<evidence type="ECO:0000313" key="8">
    <source>
        <dbReference type="Proteomes" id="UP000054226"/>
    </source>
</evidence>
<dbReference type="InterPro" id="IPR016032">
    <property type="entry name" value="Sig_transdc_resp-reg_C-effctor"/>
</dbReference>
<dbReference type="AlphaFoldDB" id="M2X1U3"/>
<dbReference type="SUPFAM" id="SSF52172">
    <property type="entry name" value="CheY-like"/>
    <property type="match status" value="1"/>
</dbReference>
<dbReference type="CDD" id="cd06170">
    <property type="entry name" value="LuxR_C_like"/>
    <property type="match status" value="1"/>
</dbReference>
<name>M2X1U3_9PSEU</name>
<feature type="modified residue" description="4-aspartylphosphate" evidence="4">
    <location>
        <position position="54"/>
    </location>
</feature>
<keyword evidence="1" id="KW-0805">Transcription regulation</keyword>
<dbReference type="Pfam" id="PF00196">
    <property type="entry name" value="GerE"/>
    <property type="match status" value="1"/>
</dbReference>
<feature type="domain" description="HTH luxR-type" evidence="5">
    <location>
        <begin position="149"/>
        <end position="214"/>
    </location>
</feature>
<evidence type="ECO:0000256" key="4">
    <source>
        <dbReference type="PROSITE-ProRule" id="PRU00169"/>
    </source>
</evidence>
<dbReference type="EMBL" id="AOHO01000068">
    <property type="protein sequence ID" value="EME54991.1"/>
    <property type="molecule type" value="Genomic_DNA"/>
</dbReference>
<reference evidence="7 8" key="1">
    <citation type="journal article" date="2013" name="Genome Announc.">
        <title>Draft Genome Sequence of Amycolatopsis decaplanina Strain DSM 44594T.</title>
        <authorList>
            <person name="Kaur N."/>
            <person name="Kumar S."/>
            <person name="Bala M."/>
            <person name="Raghava G.P."/>
            <person name="Mayilraj S."/>
        </authorList>
    </citation>
    <scope>NUCLEOTIDE SEQUENCE [LARGE SCALE GENOMIC DNA]</scope>
    <source>
        <strain evidence="7 8">DSM 44594</strain>
    </source>
</reference>
<dbReference type="RefSeq" id="WP_007032989.1">
    <property type="nucleotide sequence ID" value="NZ_AOHO01000068.1"/>
</dbReference>
<evidence type="ECO:0000259" key="5">
    <source>
        <dbReference type="PROSITE" id="PS50043"/>
    </source>
</evidence>